<organism evidence="2 3">
    <name type="scientific">Dendrobium thyrsiflorum</name>
    <name type="common">Pinecone-like raceme dendrobium</name>
    <name type="synonym">Orchid</name>
    <dbReference type="NCBI Taxonomy" id="117978"/>
    <lineage>
        <taxon>Eukaryota</taxon>
        <taxon>Viridiplantae</taxon>
        <taxon>Streptophyta</taxon>
        <taxon>Embryophyta</taxon>
        <taxon>Tracheophyta</taxon>
        <taxon>Spermatophyta</taxon>
        <taxon>Magnoliopsida</taxon>
        <taxon>Liliopsida</taxon>
        <taxon>Asparagales</taxon>
        <taxon>Orchidaceae</taxon>
        <taxon>Epidendroideae</taxon>
        <taxon>Malaxideae</taxon>
        <taxon>Dendrobiinae</taxon>
        <taxon>Dendrobium</taxon>
    </lineage>
</organism>
<comment type="caution">
    <text evidence="2">The sequence shown here is derived from an EMBL/GenBank/DDBJ whole genome shotgun (WGS) entry which is preliminary data.</text>
</comment>
<dbReference type="Proteomes" id="UP001552299">
    <property type="component" value="Unassembled WGS sequence"/>
</dbReference>
<dbReference type="PANTHER" id="PTHR33443">
    <property type="entry name" value="ZGC:112980"/>
    <property type="match status" value="1"/>
</dbReference>
<evidence type="ECO:0000313" key="2">
    <source>
        <dbReference type="EMBL" id="KAL0923307.1"/>
    </source>
</evidence>
<feature type="compositionally biased region" description="Basic and acidic residues" evidence="1">
    <location>
        <begin position="91"/>
        <end position="101"/>
    </location>
</feature>
<name>A0ABD0VL25_DENTH</name>
<feature type="region of interest" description="Disordered" evidence="1">
    <location>
        <begin position="89"/>
        <end position="111"/>
    </location>
</feature>
<dbReference type="InterPro" id="IPR053234">
    <property type="entry name" value="RPM1_Interactor"/>
</dbReference>
<evidence type="ECO:0000313" key="3">
    <source>
        <dbReference type="Proteomes" id="UP001552299"/>
    </source>
</evidence>
<accession>A0ABD0VL25</accession>
<dbReference type="AlphaFoldDB" id="A0ABD0VL25"/>
<dbReference type="PANTHER" id="PTHR33443:SF35">
    <property type="entry name" value="VQ DOMAIN-CONTAINING PROTEIN"/>
    <property type="match status" value="1"/>
</dbReference>
<dbReference type="EMBL" id="JANQDX010000006">
    <property type="protein sequence ID" value="KAL0923307.1"/>
    <property type="molecule type" value="Genomic_DNA"/>
</dbReference>
<feature type="compositionally biased region" description="Acidic residues" evidence="1">
    <location>
        <begin position="102"/>
        <end position="111"/>
    </location>
</feature>
<reference evidence="2 3" key="1">
    <citation type="journal article" date="2024" name="Plant Biotechnol. J.">
        <title>Dendrobium thyrsiflorum genome and its molecular insights into genes involved in important horticultural traits.</title>
        <authorList>
            <person name="Chen B."/>
            <person name="Wang J.Y."/>
            <person name="Zheng P.J."/>
            <person name="Li K.L."/>
            <person name="Liang Y.M."/>
            <person name="Chen X.F."/>
            <person name="Zhang C."/>
            <person name="Zhao X."/>
            <person name="He X."/>
            <person name="Zhang G.Q."/>
            <person name="Liu Z.J."/>
            <person name="Xu Q."/>
        </authorList>
    </citation>
    <scope>NUCLEOTIDE SEQUENCE [LARGE SCALE GENOMIC DNA]</scope>
    <source>
        <strain evidence="2">GZMU011</strain>
    </source>
</reference>
<keyword evidence="3" id="KW-1185">Reference proteome</keyword>
<evidence type="ECO:0000256" key="1">
    <source>
        <dbReference type="SAM" id="MobiDB-lite"/>
    </source>
</evidence>
<proteinExistence type="predicted"/>
<protein>
    <submittedName>
        <fullName evidence="2">Uncharacterized protein</fullName>
    </submittedName>
</protein>
<gene>
    <name evidence="2" type="ORF">M5K25_007359</name>
</gene>
<sequence>MTEIISFHKKLRNNAPYLIINQLSTPVGTLVNILRKARYSHSSIKAPSLNTSSSQYSSEVSKRNFISINTAAAPWFRLGAAYDSKMEEEDDKKKVVKKADPQAEEEDSDSDDCYEIDPIDFTTKLKFSSADDDCVAIVAQKGHVALRDFPHPRHLCGNFPFSRTTHETYCSKCFCYVCEVAAPCSEWWGKNGHCNVSRKELEGGPMVIC</sequence>